<evidence type="ECO:0000256" key="2">
    <source>
        <dbReference type="ARBA" id="ARBA00022448"/>
    </source>
</evidence>
<dbReference type="Pfam" id="PF07715">
    <property type="entry name" value="Plug"/>
    <property type="match status" value="1"/>
</dbReference>
<reference evidence="16" key="1">
    <citation type="journal article" date="2013" name="BMC Microbiol.">
        <title>Taxonomy and evolution of bacteriochlorophyll a-containing members of the OM60/NOR5 clade of marine gammaproteobacteria: description of Luminiphilus syltensis gen. nov., sp. nov., reclassification of Haliea rubra as Pseudohaliea rubra gen. nov., comb. nov., and emendation of Chromatocurvus halotolerans.</title>
        <authorList>
            <person name="Spring S."/>
            <person name="Riedel T."/>
            <person name="Sproer C."/>
            <person name="Yan S."/>
            <person name="Harder J."/>
            <person name="Fuchs B.M."/>
        </authorList>
    </citation>
    <scope>NUCLEOTIDE SEQUENCE [LARGE SCALE GENOMIC DNA]</scope>
    <source>
        <strain evidence="16">NOR51-B</strain>
    </source>
</reference>
<sequence>MIIEKNRLSSHVRLAISATLAAGVAGGGANAVHAQKLEEVVVTAQKRESSLQDTPISLNVLTESTLSDQNIANFDDYVQLLPNVSFASKGPGASNVYMRGVAAANQREIANQSGSVPTVAIYLDEQPVTTINRNLDVHIYDVARIEVLSGPQGTLFGSSSMAGALRIITNKPDPTGFDGGFEGRLSSTKDGELNNLTQGFINVPISDRAAIRAVVYNLQDGGYIDNEFGTNDHPVTIGPGYTLTQGPNTAYAGDDFNDVSKVGYRLSGLYNISDDWSVEGAVIGQTLETDGVFDYEDRLGELSVRRFNDDRSEDEFQQYSLTVEGRVGSLDVLYAGSFLDRETDFATDYTGYGQAGPFMDFYTCSYNSSYSDLIIPGEVMASCSQQDYYSQGSVREDRVTHELRVSTSSDRRLSAVAGVFYQDSDVENKASWLLNDVFAIAGDNNPGFSDVAIADGGGGVLGQLGSTFLINTDRTEEQLALFGEVTFQVIEDLLAVTGGVRWFDIDSGLGGNVGGQFGPSGPPLDKSRTDRDEIYKLSVSFTPTEDSLYYATFSQGFRPGFFNRVSGPAGQGVVIPEGFEPDILDNYELGWKLSFLDQRFQFNGAAYFMEWGDLQQTFSDSQVSAFAFMTNTADAEIYGIEGDFAFAVSEALTLTGAYSWLNAELTSDFEAPGVSDVFVAEKGTPLPFAPEFSGNLTLRYEAPFTESLTGYFQGTAAYTGEQENALLDTVTGPVQTMDAYTLVNAAAGVISGQWQVELFATNLTDERAELFINDFDYNRRITTNRPRTIGARIMYDF</sequence>
<evidence type="ECO:0000256" key="12">
    <source>
        <dbReference type="RuleBase" id="RU003357"/>
    </source>
</evidence>
<keyword evidence="7" id="KW-0406">Ion transport</keyword>
<dbReference type="Proteomes" id="UP000004699">
    <property type="component" value="Unassembled WGS sequence"/>
</dbReference>
<dbReference type="PANTHER" id="PTHR32552">
    <property type="entry name" value="FERRICHROME IRON RECEPTOR-RELATED"/>
    <property type="match status" value="1"/>
</dbReference>
<dbReference type="PROSITE" id="PS52016">
    <property type="entry name" value="TONB_DEPENDENT_REC_3"/>
    <property type="match status" value="1"/>
</dbReference>
<dbReference type="AlphaFoldDB" id="B8KY64"/>
<keyword evidence="9 11" id="KW-0472">Membrane</keyword>
<evidence type="ECO:0000256" key="8">
    <source>
        <dbReference type="ARBA" id="ARBA00023077"/>
    </source>
</evidence>
<keyword evidence="6" id="KW-0408">Iron</keyword>
<organism evidence="15 16">
    <name type="scientific">Luminiphilus syltensis NOR5-1B</name>
    <dbReference type="NCBI Taxonomy" id="565045"/>
    <lineage>
        <taxon>Bacteria</taxon>
        <taxon>Pseudomonadati</taxon>
        <taxon>Pseudomonadota</taxon>
        <taxon>Gammaproteobacteria</taxon>
        <taxon>Cellvibrionales</taxon>
        <taxon>Halieaceae</taxon>
        <taxon>Luminiphilus</taxon>
    </lineage>
</organism>
<dbReference type="eggNOG" id="COG4771">
    <property type="taxonomic scope" value="Bacteria"/>
</dbReference>
<keyword evidence="5 11" id="KW-0812">Transmembrane</keyword>
<dbReference type="InterPro" id="IPR039426">
    <property type="entry name" value="TonB-dep_rcpt-like"/>
</dbReference>
<feature type="domain" description="TonB-dependent receptor plug" evidence="14">
    <location>
        <begin position="51"/>
        <end position="164"/>
    </location>
</feature>
<keyword evidence="3 11" id="KW-1134">Transmembrane beta strand</keyword>
<dbReference type="PANTHER" id="PTHR32552:SF81">
    <property type="entry name" value="TONB-DEPENDENT OUTER MEMBRANE RECEPTOR"/>
    <property type="match status" value="1"/>
</dbReference>
<dbReference type="InterPro" id="IPR012910">
    <property type="entry name" value="Plug_dom"/>
</dbReference>
<evidence type="ECO:0000256" key="6">
    <source>
        <dbReference type="ARBA" id="ARBA00023004"/>
    </source>
</evidence>
<accession>B8KY64</accession>
<evidence type="ECO:0000256" key="11">
    <source>
        <dbReference type="PROSITE-ProRule" id="PRU01360"/>
    </source>
</evidence>
<evidence type="ECO:0000256" key="1">
    <source>
        <dbReference type="ARBA" id="ARBA00004571"/>
    </source>
</evidence>
<keyword evidence="2 11" id="KW-0813">Transport</keyword>
<evidence type="ECO:0000256" key="9">
    <source>
        <dbReference type="ARBA" id="ARBA00023136"/>
    </source>
</evidence>
<dbReference type="Pfam" id="PF00593">
    <property type="entry name" value="TonB_dep_Rec_b-barrel"/>
    <property type="match status" value="1"/>
</dbReference>
<keyword evidence="16" id="KW-1185">Reference proteome</keyword>
<evidence type="ECO:0000256" key="7">
    <source>
        <dbReference type="ARBA" id="ARBA00023065"/>
    </source>
</evidence>
<evidence type="ECO:0000256" key="4">
    <source>
        <dbReference type="ARBA" id="ARBA00022496"/>
    </source>
</evidence>
<evidence type="ECO:0000256" key="3">
    <source>
        <dbReference type="ARBA" id="ARBA00022452"/>
    </source>
</evidence>
<keyword evidence="4" id="KW-0410">Iron transport</keyword>
<dbReference type="SUPFAM" id="SSF56935">
    <property type="entry name" value="Porins"/>
    <property type="match status" value="1"/>
</dbReference>
<dbReference type="OrthoDB" id="127311at2"/>
<dbReference type="HOGENOM" id="CLU_008287_15_1_6"/>
<evidence type="ECO:0000259" key="13">
    <source>
        <dbReference type="Pfam" id="PF00593"/>
    </source>
</evidence>
<dbReference type="GO" id="GO:0009279">
    <property type="term" value="C:cell outer membrane"/>
    <property type="evidence" value="ECO:0007669"/>
    <property type="project" value="UniProtKB-SubCell"/>
</dbReference>
<dbReference type="Gene3D" id="2.40.170.20">
    <property type="entry name" value="TonB-dependent receptor, beta-barrel domain"/>
    <property type="match status" value="2"/>
</dbReference>
<evidence type="ECO:0000313" key="15">
    <source>
        <dbReference type="EMBL" id="EED35951.1"/>
    </source>
</evidence>
<protein>
    <submittedName>
        <fullName evidence="15">TonB-dependent receptor</fullName>
    </submittedName>
</protein>
<evidence type="ECO:0000259" key="14">
    <source>
        <dbReference type="Pfam" id="PF07715"/>
    </source>
</evidence>
<gene>
    <name evidence="15" type="ORF">NOR51B_1899</name>
</gene>
<evidence type="ECO:0000256" key="10">
    <source>
        <dbReference type="ARBA" id="ARBA00023237"/>
    </source>
</evidence>
<comment type="similarity">
    <text evidence="11 12">Belongs to the TonB-dependent receptor family.</text>
</comment>
<keyword evidence="10 11" id="KW-0998">Cell outer membrane</keyword>
<name>B8KY64_9GAMM</name>
<dbReference type="STRING" id="565045.NOR51B_1899"/>
<evidence type="ECO:0000313" key="16">
    <source>
        <dbReference type="Proteomes" id="UP000004699"/>
    </source>
</evidence>
<keyword evidence="8 12" id="KW-0798">TonB box</keyword>
<dbReference type="GO" id="GO:0006826">
    <property type="term" value="P:iron ion transport"/>
    <property type="evidence" value="ECO:0007669"/>
    <property type="project" value="UniProtKB-KW"/>
</dbReference>
<dbReference type="InterPro" id="IPR000531">
    <property type="entry name" value="Beta-barrel_TonB"/>
</dbReference>
<evidence type="ECO:0000256" key="5">
    <source>
        <dbReference type="ARBA" id="ARBA00022692"/>
    </source>
</evidence>
<comment type="subcellular location">
    <subcellularLocation>
        <location evidence="1 11">Cell outer membrane</location>
        <topology evidence="1 11">Multi-pass membrane protein</topology>
    </subcellularLocation>
</comment>
<dbReference type="InterPro" id="IPR036942">
    <property type="entry name" value="Beta-barrel_TonB_sf"/>
</dbReference>
<proteinExistence type="inferred from homology"/>
<keyword evidence="15" id="KW-0675">Receptor</keyword>
<dbReference type="EMBL" id="DS999411">
    <property type="protein sequence ID" value="EED35951.1"/>
    <property type="molecule type" value="Genomic_DNA"/>
</dbReference>
<feature type="domain" description="TonB-dependent receptor-like beta-barrel" evidence="13">
    <location>
        <begin position="416"/>
        <end position="763"/>
    </location>
</feature>